<name>A0ABR0N3Q4_GOSAR</name>
<sequence>MMIYKYSWRGHYVPIWYIVGYDCEEEYIVVKSAEEALMKARDEYGKDVKVYQDPYVLDTWFSRLIIQF</sequence>
<evidence type="ECO:0000313" key="1">
    <source>
        <dbReference type="EMBL" id="KAK5784990.1"/>
    </source>
</evidence>
<gene>
    <name evidence="1" type="ORF">PVK06_039531</name>
</gene>
<dbReference type="EMBL" id="JARKNE010000011">
    <property type="protein sequence ID" value="KAK5784990.1"/>
    <property type="molecule type" value="Genomic_DNA"/>
</dbReference>
<organism evidence="1 2">
    <name type="scientific">Gossypium arboreum</name>
    <name type="common">Tree cotton</name>
    <name type="synonym">Gossypium nanking</name>
    <dbReference type="NCBI Taxonomy" id="29729"/>
    <lineage>
        <taxon>Eukaryota</taxon>
        <taxon>Viridiplantae</taxon>
        <taxon>Streptophyta</taxon>
        <taxon>Embryophyta</taxon>
        <taxon>Tracheophyta</taxon>
        <taxon>Spermatophyta</taxon>
        <taxon>Magnoliopsida</taxon>
        <taxon>eudicotyledons</taxon>
        <taxon>Gunneridae</taxon>
        <taxon>Pentapetalae</taxon>
        <taxon>rosids</taxon>
        <taxon>malvids</taxon>
        <taxon>Malvales</taxon>
        <taxon>Malvaceae</taxon>
        <taxon>Malvoideae</taxon>
        <taxon>Gossypium</taxon>
    </lineage>
</organism>
<evidence type="ECO:0000313" key="2">
    <source>
        <dbReference type="Proteomes" id="UP001358586"/>
    </source>
</evidence>
<comment type="caution">
    <text evidence="1">The sequence shown here is derived from an EMBL/GenBank/DDBJ whole genome shotgun (WGS) entry which is preliminary data.</text>
</comment>
<proteinExistence type="predicted"/>
<protein>
    <submittedName>
        <fullName evidence="1">Uncharacterized protein</fullName>
    </submittedName>
</protein>
<dbReference type="Proteomes" id="UP001358586">
    <property type="component" value="Chromosome 11"/>
</dbReference>
<reference evidence="1 2" key="1">
    <citation type="submission" date="2023-03" db="EMBL/GenBank/DDBJ databases">
        <title>WGS of Gossypium arboreum.</title>
        <authorList>
            <person name="Yu D."/>
        </authorList>
    </citation>
    <scope>NUCLEOTIDE SEQUENCE [LARGE SCALE GENOMIC DNA]</scope>
    <source>
        <tissue evidence="1">Leaf</tissue>
    </source>
</reference>
<keyword evidence="2" id="KW-1185">Reference proteome</keyword>
<dbReference type="InterPro" id="IPR014729">
    <property type="entry name" value="Rossmann-like_a/b/a_fold"/>
</dbReference>
<accession>A0ABR0N3Q4</accession>
<dbReference type="Gene3D" id="3.40.50.620">
    <property type="entry name" value="HUPs"/>
    <property type="match status" value="1"/>
</dbReference>